<dbReference type="PANTHER" id="PTHR33085:SF145">
    <property type="entry name" value="OS05G0302200 PROTEIN"/>
    <property type="match status" value="1"/>
</dbReference>
<sequence>MRAARQLVNVVMRTGTTYSVSRIKPAEKLFYASVEEARTAAPPRKKIPALSRMPKPNLRLEAYRLDDMRLDFLPFPIGTYCFDTASRQWSKAGRWALPFYGRAEHVPELGNLWFGMADGSPNNLCASDLSSLDGGAPRMLREWQVLDPPQGWGHTRGCLLYLGAGRFCVNKVFDIGDEGRTKSDNQAAVMTGVEVVHDETDQLQMIKHKSCVSYAGIQCIL</sequence>
<dbReference type="Pfam" id="PF07893">
    <property type="entry name" value="DUF1668"/>
    <property type="match status" value="1"/>
</dbReference>
<dbReference type="InterPro" id="IPR012871">
    <property type="entry name" value="DUF1668_ORYSA"/>
</dbReference>
<proteinExistence type="predicted"/>
<reference evidence="1" key="1">
    <citation type="submission" date="2015-06" db="UniProtKB">
        <authorList>
            <consortium name="EnsemblPlants"/>
        </authorList>
    </citation>
    <scope>IDENTIFICATION</scope>
</reference>
<organism evidence="1">
    <name type="scientific">Aegilops tauschii</name>
    <name type="common">Tausch's goatgrass</name>
    <name type="synonym">Aegilops squarrosa</name>
    <dbReference type="NCBI Taxonomy" id="37682"/>
    <lineage>
        <taxon>Eukaryota</taxon>
        <taxon>Viridiplantae</taxon>
        <taxon>Streptophyta</taxon>
        <taxon>Embryophyta</taxon>
        <taxon>Tracheophyta</taxon>
        <taxon>Spermatophyta</taxon>
        <taxon>Magnoliopsida</taxon>
        <taxon>Liliopsida</taxon>
        <taxon>Poales</taxon>
        <taxon>Poaceae</taxon>
        <taxon>BOP clade</taxon>
        <taxon>Pooideae</taxon>
        <taxon>Triticodae</taxon>
        <taxon>Triticeae</taxon>
        <taxon>Triticinae</taxon>
        <taxon>Aegilops</taxon>
    </lineage>
</organism>
<protein>
    <submittedName>
        <fullName evidence="1">Uncharacterized protein</fullName>
    </submittedName>
</protein>
<dbReference type="AlphaFoldDB" id="R7WD95"/>
<dbReference type="PANTHER" id="PTHR33085">
    <property type="entry name" value="OS12G0113100 PROTEIN-RELATED"/>
    <property type="match status" value="1"/>
</dbReference>
<name>R7WD95_AEGTA</name>
<evidence type="ECO:0000313" key="1">
    <source>
        <dbReference type="EnsemblPlants" id="EMT20068"/>
    </source>
</evidence>
<accession>R7WD95</accession>
<dbReference type="EnsemblPlants" id="EMT20068">
    <property type="protein sequence ID" value="EMT20068"/>
    <property type="gene ID" value="F775_14604"/>
</dbReference>
<dbReference type="ExpressionAtlas" id="R7WD95">
    <property type="expression patterns" value="baseline"/>
</dbReference>